<dbReference type="AlphaFoldDB" id="A0AA41FI01"/>
<comment type="caution">
    <text evidence="1">The sequence shown here is derived from an EMBL/GenBank/DDBJ whole genome shotgun (WGS) entry which is preliminary data.</text>
</comment>
<gene>
    <name evidence="1" type="ORF">GPL26_20695</name>
</gene>
<protein>
    <submittedName>
        <fullName evidence="1">DUF2313 domain-containing protein</fullName>
    </submittedName>
</protein>
<evidence type="ECO:0000313" key="2">
    <source>
        <dbReference type="Proteomes" id="UP000708338"/>
    </source>
</evidence>
<evidence type="ECO:0000313" key="1">
    <source>
        <dbReference type="EMBL" id="MBT9812042.1"/>
    </source>
</evidence>
<reference evidence="1" key="1">
    <citation type="journal article" date="2021" name="Gut Microbes">
        <title>A synthetic consortium of 100 gut commensals modulates the composition and function in a colon model of the microbiome of elderly subjects.</title>
        <authorList>
            <person name="Perez M."/>
            <person name="Ntemiri A."/>
            <person name="Tan H."/>
            <person name="Harris H.M.B."/>
            <person name="Roager H.M."/>
            <person name="Ribiere C."/>
            <person name="O'Toole P.W."/>
        </authorList>
    </citation>
    <scope>NUCLEOTIDE SEQUENCE</scope>
    <source>
        <strain evidence="1">MCC335</strain>
    </source>
</reference>
<organism evidence="1 2">
    <name type="scientific">Enterocloster citroniae</name>
    <dbReference type="NCBI Taxonomy" id="358743"/>
    <lineage>
        <taxon>Bacteria</taxon>
        <taxon>Bacillati</taxon>
        <taxon>Bacillota</taxon>
        <taxon>Clostridia</taxon>
        <taxon>Lachnospirales</taxon>
        <taxon>Lachnospiraceae</taxon>
        <taxon>Enterocloster</taxon>
    </lineage>
</organism>
<proteinExistence type="predicted"/>
<name>A0AA41FI01_9FIRM</name>
<accession>A0AA41FI01</accession>
<dbReference type="EMBL" id="WQPS01000043">
    <property type="protein sequence ID" value="MBT9812042.1"/>
    <property type="molecule type" value="Genomic_DNA"/>
</dbReference>
<dbReference type="InterPro" id="IPR018755">
    <property type="entry name" value="Phage_Mu_Gp48"/>
</dbReference>
<dbReference type="Pfam" id="PF10076">
    <property type="entry name" value="Phage_Mu_Gp48"/>
    <property type="match status" value="1"/>
</dbReference>
<dbReference type="Proteomes" id="UP000708338">
    <property type="component" value="Unassembled WGS sequence"/>
</dbReference>
<sequence length="177" mass="19998">MELIDLLPPKYDRNITMQTLQKLLGKATDDLENGLSNTISECFISTASSLLSRYEKMFGLKVSISESDAFRRERITAKMSGTGTVTKAMLMDVASRYSNGEVEITEDAPNHKFTVSFVGMLGIPQNMDGLKMTIEEIKPAHLAAEYEYFYNTWNDISHMTWDEASAYTWEGIRTVNL</sequence>